<dbReference type="Proteomes" id="UP001063698">
    <property type="component" value="Chromosome"/>
</dbReference>
<evidence type="ECO:0000256" key="2">
    <source>
        <dbReference type="SAM" id="MobiDB-lite"/>
    </source>
</evidence>
<evidence type="ECO:0000313" key="3">
    <source>
        <dbReference type="EMBL" id="UXD22232.1"/>
    </source>
</evidence>
<name>A0A977PKP4_9CREN</name>
<keyword evidence="1" id="KW-0175">Coiled coil</keyword>
<gene>
    <name evidence="3" type="ORF">IPA_02770</name>
</gene>
<reference evidence="3" key="1">
    <citation type="submission" date="2013-11" db="EMBL/GenBank/DDBJ databases">
        <title>Comparative genomics of Ignicoccus.</title>
        <authorList>
            <person name="Podar M."/>
        </authorList>
    </citation>
    <scope>NUCLEOTIDE SEQUENCE</scope>
    <source>
        <strain evidence="3">DSM 13166</strain>
    </source>
</reference>
<feature type="coiled-coil region" evidence="1">
    <location>
        <begin position="112"/>
        <end position="139"/>
    </location>
</feature>
<dbReference type="KEGG" id="ipc:IPA_02770"/>
<keyword evidence="4" id="KW-1185">Reference proteome</keyword>
<evidence type="ECO:0000313" key="4">
    <source>
        <dbReference type="Proteomes" id="UP001063698"/>
    </source>
</evidence>
<feature type="region of interest" description="Disordered" evidence="2">
    <location>
        <begin position="45"/>
        <end position="66"/>
    </location>
</feature>
<sequence length="154" mass="17133">MVSNGTLGKGEGVTMAERLVPLGDTGGSVRNGLGTLRWVRGNEMQDSTHHEQPLVPQVDTGGTVKTGKQESCEKFSSFFEEKEFTKLKVARDFAEAVIELRKEHRLPNVAITKALLEIMRKHEDELKALLEKLSKCKMLKEAEEIIKRVGGEAQ</sequence>
<dbReference type="EMBL" id="CP006868">
    <property type="protein sequence ID" value="UXD22232.1"/>
    <property type="molecule type" value="Genomic_DNA"/>
</dbReference>
<dbReference type="AlphaFoldDB" id="A0A977PKP4"/>
<protein>
    <submittedName>
        <fullName evidence="3">Uncharacterized protein</fullName>
    </submittedName>
</protein>
<accession>A0A977PKP4</accession>
<proteinExistence type="predicted"/>
<evidence type="ECO:0000256" key="1">
    <source>
        <dbReference type="SAM" id="Coils"/>
    </source>
</evidence>
<organism evidence="3 4">
    <name type="scientific">Ignicoccus pacificus DSM 13166</name>
    <dbReference type="NCBI Taxonomy" id="940294"/>
    <lineage>
        <taxon>Archaea</taxon>
        <taxon>Thermoproteota</taxon>
        <taxon>Thermoprotei</taxon>
        <taxon>Desulfurococcales</taxon>
        <taxon>Desulfurococcaceae</taxon>
        <taxon>Ignicoccus</taxon>
    </lineage>
</organism>